<evidence type="ECO:0000313" key="10">
    <source>
        <dbReference type="EMBL" id="GAA1227353.1"/>
    </source>
</evidence>
<feature type="compositionally biased region" description="Low complexity" evidence="7">
    <location>
        <begin position="522"/>
        <end position="541"/>
    </location>
</feature>
<evidence type="ECO:0000256" key="3">
    <source>
        <dbReference type="ARBA" id="ARBA00022475"/>
    </source>
</evidence>
<feature type="transmembrane region" description="Helical" evidence="8">
    <location>
        <begin position="355"/>
        <end position="378"/>
    </location>
</feature>
<evidence type="ECO:0000256" key="5">
    <source>
        <dbReference type="ARBA" id="ARBA00022989"/>
    </source>
</evidence>
<feature type="transmembrane region" description="Helical" evidence="8">
    <location>
        <begin position="195"/>
        <end position="217"/>
    </location>
</feature>
<keyword evidence="6 8" id="KW-0472">Membrane</keyword>
<dbReference type="PANTHER" id="PTHR23501">
    <property type="entry name" value="MAJOR FACILITATOR SUPERFAMILY"/>
    <property type="match status" value="1"/>
</dbReference>
<keyword evidence="2" id="KW-0813">Transport</keyword>
<dbReference type="Gene3D" id="1.20.1250.20">
    <property type="entry name" value="MFS general substrate transporter like domains"/>
    <property type="match status" value="1"/>
</dbReference>
<dbReference type="InterPro" id="IPR011701">
    <property type="entry name" value="MFS"/>
</dbReference>
<accession>A0ABN1W3H9</accession>
<dbReference type="InterPro" id="IPR008969">
    <property type="entry name" value="CarboxyPept-like_regulatory"/>
</dbReference>
<feature type="region of interest" description="Disordered" evidence="7">
    <location>
        <begin position="806"/>
        <end position="858"/>
    </location>
</feature>
<reference evidence="10 11" key="1">
    <citation type="journal article" date="2019" name="Int. J. Syst. Evol. Microbiol.">
        <title>The Global Catalogue of Microorganisms (GCM) 10K type strain sequencing project: providing services to taxonomists for standard genome sequencing and annotation.</title>
        <authorList>
            <consortium name="The Broad Institute Genomics Platform"/>
            <consortium name="The Broad Institute Genome Sequencing Center for Infectious Disease"/>
            <person name="Wu L."/>
            <person name="Ma J."/>
        </authorList>
    </citation>
    <scope>NUCLEOTIDE SEQUENCE [LARGE SCALE GENOMIC DNA]</scope>
    <source>
        <strain evidence="10 11">JCM 13023</strain>
    </source>
</reference>
<proteinExistence type="predicted"/>
<comment type="subcellular location">
    <subcellularLocation>
        <location evidence="1">Cell membrane</location>
        <topology evidence="1">Multi-pass membrane protein</topology>
    </subcellularLocation>
</comment>
<dbReference type="NCBIfam" id="TIGR00711">
    <property type="entry name" value="efflux_EmrB"/>
    <property type="match status" value="1"/>
</dbReference>
<evidence type="ECO:0000256" key="6">
    <source>
        <dbReference type="ARBA" id="ARBA00023136"/>
    </source>
</evidence>
<evidence type="ECO:0000256" key="2">
    <source>
        <dbReference type="ARBA" id="ARBA00022448"/>
    </source>
</evidence>
<dbReference type="InterPro" id="IPR036259">
    <property type="entry name" value="MFS_trans_sf"/>
</dbReference>
<dbReference type="InterPro" id="IPR020846">
    <property type="entry name" value="MFS_dom"/>
</dbReference>
<keyword evidence="5 8" id="KW-1133">Transmembrane helix</keyword>
<dbReference type="RefSeq" id="WP_253864772.1">
    <property type="nucleotide sequence ID" value="NZ_BAAALN010000002.1"/>
</dbReference>
<keyword evidence="11" id="KW-1185">Reference proteome</keyword>
<dbReference type="Proteomes" id="UP001500653">
    <property type="component" value="Unassembled WGS sequence"/>
</dbReference>
<sequence>MSKREIMQAFTGLLLALLVAILSSTIVSNALPRIIADLEGTQSQYTWVITAMLLTSTATTPIWGKLADLFSKKLLYQLAIVIFTVGSVLGGFAESMPELITYRAVQGIGMGGLQALIQAVIAAMISPRERGRYSGYIGATFAVATVSGPLLGGIIVDSPLGWRWCFWVTVPVAVIALIVLGKTLKLPVIKRDVKIDWLGATLIVGGVALVLIWVSLAGKEFDWWSPTTAAFLGGAAVALILAVFVESRVAEPVVPLRLFRNRSFSLTVIGTLAVGTAMFGGAVFLAQYYQIARGYSPTEAGLMTMPMVLGMFLSTTISGQVVSRIGRTKPFLVGGALILVVALSLLGTIDSEINLAQMGVYLALMGIGTGCLMQNLVLVAQNTVGMRDVGSSTAVVTFFRTLGGSAGVSALGAVLAHNVSDYIAEAAAARGMPMSGGATGGSGGTTLDVEAMPAPVQAIVRSAYGDAIGDVFLIGAAVAVVTFLAVVFIKETPLRSTLDLDEPQPTESQDGTATGEAESPAHDAVPVAATGAAGADDSPTTRPAPEPLTSPLAAAGRNGSTADRPAAVHGVVTVAGTPAAGATLTLTDVSGTQVDLSRSGQDGTFRVGAREPGRYILIAAAEQLQPSAQSVELGATPLQRDIALAGSGQVSGRVRTPQARPVGGATVVLTDVGGDVLDASLTGGDGWYRFPDVTGGTYTLAVTAQGYRPQAAPVRLATGERVTQDVELSAAGRLDGTVRSELSGATVAEARVVLLDELGEVAAVTMTASDGTYRFDDVEHGHYTVIASGYGPATATVRVGADEGRQDFDLGYSTDGGPASGHGPGNRRSRDITVPGDTAPGEAGSGDGVAGDSDAPRA</sequence>
<feature type="region of interest" description="Disordered" evidence="7">
    <location>
        <begin position="498"/>
        <end position="563"/>
    </location>
</feature>
<dbReference type="InterPro" id="IPR004638">
    <property type="entry name" value="EmrB-like"/>
</dbReference>
<feature type="domain" description="Major facilitator superfamily (MFS) profile" evidence="9">
    <location>
        <begin position="9"/>
        <end position="494"/>
    </location>
</feature>
<feature type="transmembrane region" description="Helical" evidence="8">
    <location>
        <begin position="266"/>
        <end position="288"/>
    </location>
</feature>
<feature type="transmembrane region" description="Helical" evidence="8">
    <location>
        <begin position="105"/>
        <end position="126"/>
    </location>
</feature>
<dbReference type="SUPFAM" id="SSF103473">
    <property type="entry name" value="MFS general substrate transporter"/>
    <property type="match status" value="1"/>
</dbReference>
<dbReference type="Pfam" id="PF07690">
    <property type="entry name" value="MFS_1"/>
    <property type="match status" value="1"/>
</dbReference>
<evidence type="ECO:0000256" key="1">
    <source>
        <dbReference type="ARBA" id="ARBA00004651"/>
    </source>
</evidence>
<keyword evidence="3" id="KW-1003">Cell membrane</keyword>
<evidence type="ECO:0000313" key="11">
    <source>
        <dbReference type="Proteomes" id="UP001500653"/>
    </source>
</evidence>
<dbReference type="Pfam" id="PF13620">
    <property type="entry name" value="CarboxypepD_reg"/>
    <property type="match status" value="2"/>
</dbReference>
<feature type="transmembrane region" description="Helical" evidence="8">
    <location>
        <begin position="45"/>
        <end position="63"/>
    </location>
</feature>
<evidence type="ECO:0000259" key="9">
    <source>
        <dbReference type="PROSITE" id="PS50850"/>
    </source>
</evidence>
<dbReference type="Gene3D" id="1.20.1720.10">
    <property type="entry name" value="Multidrug resistance protein D"/>
    <property type="match status" value="1"/>
</dbReference>
<keyword evidence="4 8" id="KW-0812">Transmembrane</keyword>
<dbReference type="PROSITE" id="PS50850">
    <property type="entry name" value="MFS"/>
    <property type="match status" value="1"/>
</dbReference>
<feature type="transmembrane region" description="Helical" evidence="8">
    <location>
        <begin position="331"/>
        <end position="349"/>
    </location>
</feature>
<name>A0ABN1W3H9_9PSEU</name>
<dbReference type="PANTHER" id="PTHR23501:SF197">
    <property type="entry name" value="COMD"/>
    <property type="match status" value="1"/>
</dbReference>
<dbReference type="Gene3D" id="2.60.40.1120">
    <property type="entry name" value="Carboxypeptidase-like, regulatory domain"/>
    <property type="match status" value="3"/>
</dbReference>
<dbReference type="SUPFAM" id="SSF49478">
    <property type="entry name" value="Cna protein B-type domain"/>
    <property type="match status" value="2"/>
</dbReference>
<evidence type="ECO:0000256" key="7">
    <source>
        <dbReference type="SAM" id="MobiDB-lite"/>
    </source>
</evidence>
<feature type="transmembrane region" description="Helical" evidence="8">
    <location>
        <begin position="161"/>
        <end position="183"/>
    </location>
</feature>
<evidence type="ECO:0000256" key="4">
    <source>
        <dbReference type="ARBA" id="ARBA00022692"/>
    </source>
</evidence>
<dbReference type="CDD" id="cd17502">
    <property type="entry name" value="MFS_Azr1_MDR_like"/>
    <property type="match status" value="1"/>
</dbReference>
<feature type="transmembrane region" description="Helical" evidence="8">
    <location>
        <begin position="75"/>
        <end position="93"/>
    </location>
</feature>
<feature type="transmembrane region" description="Helical" evidence="8">
    <location>
        <begin position="300"/>
        <end position="319"/>
    </location>
</feature>
<gene>
    <name evidence="10" type="ORF">GCM10009676_06920</name>
</gene>
<organism evidence="10 11">
    <name type="scientific">Prauserella halophila</name>
    <dbReference type="NCBI Taxonomy" id="185641"/>
    <lineage>
        <taxon>Bacteria</taxon>
        <taxon>Bacillati</taxon>
        <taxon>Actinomycetota</taxon>
        <taxon>Actinomycetes</taxon>
        <taxon>Pseudonocardiales</taxon>
        <taxon>Pseudonocardiaceae</taxon>
        <taxon>Prauserella</taxon>
    </lineage>
</organism>
<evidence type="ECO:0000256" key="8">
    <source>
        <dbReference type="SAM" id="Phobius"/>
    </source>
</evidence>
<dbReference type="SUPFAM" id="SSF49464">
    <property type="entry name" value="Carboxypeptidase regulatory domain-like"/>
    <property type="match status" value="1"/>
</dbReference>
<protein>
    <submittedName>
        <fullName evidence="10">MFS transporter</fullName>
    </submittedName>
</protein>
<comment type="caution">
    <text evidence="10">The sequence shown here is derived from an EMBL/GenBank/DDBJ whole genome shotgun (WGS) entry which is preliminary data.</text>
</comment>
<feature type="transmembrane region" description="Helical" evidence="8">
    <location>
        <begin position="223"/>
        <end position="245"/>
    </location>
</feature>
<feature type="transmembrane region" description="Helical" evidence="8">
    <location>
        <begin position="133"/>
        <end position="155"/>
    </location>
</feature>
<dbReference type="EMBL" id="BAAALN010000002">
    <property type="protein sequence ID" value="GAA1227353.1"/>
    <property type="molecule type" value="Genomic_DNA"/>
</dbReference>
<feature type="transmembrane region" description="Helical" evidence="8">
    <location>
        <begin position="471"/>
        <end position="489"/>
    </location>
</feature>